<proteinExistence type="predicted"/>
<organism evidence="1 2">
    <name type="scientific">Laspinema palackyanum D2a</name>
    <dbReference type="NCBI Taxonomy" id="2953684"/>
    <lineage>
        <taxon>Bacteria</taxon>
        <taxon>Bacillati</taxon>
        <taxon>Cyanobacteriota</taxon>
        <taxon>Cyanophyceae</taxon>
        <taxon>Oscillatoriophycideae</taxon>
        <taxon>Oscillatoriales</taxon>
        <taxon>Laspinemataceae</taxon>
        <taxon>Laspinema</taxon>
        <taxon>Laspinema palackyanum</taxon>
    </lineage>
</organism>
<gene>
    <name evidence="1" type="ORF">NG799_09850</name>
</gene>
<dbReference type="Proteomes" id="UP001525890">
    <property type="component" value="Unassembled WGS sequence"/>
</dbReference>
<accession>A0ABT2MPF9</accession>
<dbReference type="EMBL" id="JAMXFF010000012">
    <property type="protein sequence ID" value="MCT7966634.1"/>
    <property type="molecule type" value="Genomic_DNA"/>
</dbReference>
<comment type="caution">
    <text evidence="1">The sequence shown here is derived from an EMBL/GenBank/DDBJ whole genome shotgun (WGS) entry which is preliminary data.</text>
</comment>
<evidence type="ECO:0000313" key="2">
    <source>
        <dbReference type="Proteomes" id="UP001525890"/>
    </source>
</evidence>
<protein>
    <submittedName>
        <fullName evidence="1">Uncharacterized protein</fullName>
    </submittedName>
</protein>
<dbReference type="RefSeq" id="WP_368006269.1">
    <property type="nucleotide sequence ID" value="NZ_JAMXFF010000012.1"/>
</dbReference>
<keyword evidence="2" id="KW-1185">Reference proteome</keyword>
<name>A0ABT2MPF9_9CYAN</name>
<feature type="non-terminal residue" evidence="1">
    <location>
        <position position="1"/>
    </location>
</feature>
<evidence type="ECO:0000313" key="1">
    <source>
        <dbReference type="EMBL" id="MCT7966634.1"/>
    </source>
</evidence>
<reference evidence="1 2" key="1">
    <citation type="journal article" date="2022" name="Front. Microbiol.">
        <title>High genomic differentiation and limited gene flow indicate recent cryptic speciation within the genus Laspinema (cyanobacteria).</title>
        <authorList>
            <person name="Stanojkovic A."/>
            <person name="Skoupy S."/>
            <person name="Skaloud P."/>
            <person name="Dvorak P."/>
        </authorList>
    </citation>
    <scope>NUCLEOTIDE SEQUENCE [LARGE SCALE GENOMIC DNA]</scope>
    <source>
        <strain evidence="1 2">D2a</strain>
    </source>
</reference>
<sequence length="61" mass="7235">GLGWRSPVGVGRVWGYSRRLRPGNDFSRYYKRRNFFPVRNNDFSRYLSGLGWRSPLDIARV</sequence>